<dbReference type="GO" id="GO:0016705">
    <property type="term" value="F:oxidoreductase activity, acting on paired donors, with incorporation or reduction of molecular oxygen"/>
    <property type="evidence" value="ECO:0007669"/>
    <property type="project" value="InterPro"/>
</dbReference>
<evidence type="ECO:0000313" key="11">
    <source>
        <dbReference type="Proteomes" id="UP000054567"/>
    </source>
</evidence>
<evidence type="ECO:0000313" key="10">
    <source>
        <dbReference type="EMBL" id="KMM70434.1"/>
    </source>
</evidence>
<evidence type="ECO:0000256" key="8">
    <source>
        <dbReference type="PIRSR" id="PIRSR602401-1"/>
    </source>
</evidence>
<reference evidence="10 11" key="1">
    <citation type="submission" date="2007-06" db="EMBL/GenBank/DDBJ databases">
        <title>The Genome Sequence of Coccidioides posadasii RMSCC_3488.</title>
        <authorList>
            <consortium name="Coccidioides Genome Resources Consortium"/>
            <consortium name="The Broad Institute Genome Sequencing Platform"/>
            <person name="Henn M.R."/>
            <person name="Sykes S."/>
            <person name="Young S."/>
            <person name="Jaffe D."/>
            <person name="Berlin A."/>
            <person name="Alvarez P."/>
            <person name="Butler J."/>
            <person name="Gnerre S."/>
            <person name="Grabherr M."/>
            <person name="Mauceli E."/>
            <person name="Brockman W."/>
            <person name="Kodira C."/>
            <person name="Alvarado L."/>
            <person name="Zeng Q."/>
            <person name="Crawford M."/>
            <person name="Antoine C."/>
            <person name="Devon K."/>
            <person name="Galgiani J."/>
            <person name="Orsborn K."/>
            <person name="Lewis M.L."/>
            <person name="Nusbaum C."/>
            <person name="Galagan J."/>
            <person name="Birren B."/>
        </authorList>
    </citation>
    <scope>NUCLEOTIDE SEQUENCE [LARGE SCALE GENOMIC DNA]</scope>
    <source>
        <strain evidence="10 11">RMSCC 3488</strain>
    </source>
</reference>
<evidence type="ECO:0000256" key="2">
    <source>
        <dbReference type="ARBA" id="ARBA00010617"/>
    </source>
</evidence>
<dbReference type="PRINTS" id="PR00385">
    <property type="entry name" value="P450"/>
</dbReference>
<evidence type="ECO:0000256" key="1">
    <source>
        <dbReference type="ARBA" id="ARBA00001971"/>
    </source>
</evidence>
<evidence type="ECO:0000256" key="4">
    <source>
        <dbReference type="ARBA" id="ARBA00022723"/>
    </source>
</evidence>
<evidence type="ECO:0000256" key="3">
    <source>
        <dbReference type="ARBA" id="ARBA00022617"/>
    </source>
</evidence>
<dbReference type="GO" id="GO:0005506">
    <property type="term" value="F:iron ion binding"/>
    <property type="evidence" value="ECO:0007669"/>
    <property type="project" value="InterPro"/>
</dbReference>
<keyword evidence="4 8" id="KW-0479">Metal-binding</keyword>
<dbReference type="Gene3D" id="1.10.630.10">
    <property type="entry name" value="Cytochrome P450"/>
    <property type="match status" value="1"/>
</dbReference>
<dbReference type="PANTHER" id="PTHR24305">
    <property type="entry name" value="CYTOCHROME P450"/>
    <property type="match status" value="1"/>
</dbReference>
<dbReference type="PRINTS" id="PR00463">
    <property type="entry name" value="EP450I"/>
</dbReference>
<dbReference type="CDD" id="cd11060">
    <property type="entry name" value="CYP57A1-like"/>
    <property type="match status" value="1"/>
</dbReference>
<dbReference type="FunFam" id="1.10.630.10:FF:000050">
    <property type="entry name" value="Cytochrome P450 monooxygenase"/>
    <property type="match status" value="1"/>
</dbReference>
<name>A0A0J6FND2_COCPO</name>
<dbReference type="InterPro" id="IPR001128">
    <property type="entry name" value="Cyt_P450"/>
</dbReference>
<organism evidence="10 11">
    <name type="scientific">Coccidioides posadasii RMSCC 3488</name>
    <dbReference type="NCBI Taxonomy" id="454284"/>
    <lineage>
        <taxon>Eukaryota</taxon>
        <taxon>Fungi</taxon>
        <taxon>Dikarya</taxon>
        <taxon>Ascomycota</taxon>
        <taxon>Pezizomycotina</taxon>
        <taxon>Eurotiomycetes</taxon>
        <taxon>Eurotiomycetidae</taxon>
        <taxon>Onygenales</taxon>
        <taxon>Onygenaceae</taxon>
        <taxon>Coccidioides</taxon>
    </lineage>
</organism>
<keyword evidence="3 8" id="KW-0349">Heme</keyword>
<dbReference type="Pfam" id="PF00067">
    <property type="entry name" value="p450"/>
    <property type="match status" value="1"/>
</dbReference>
<reference evidence="11" key="3">
    <citation type="journal article" date="2010" name="Genome Res.">
        <title>Population genomic sequencing of Coccidioides fungi reveals recent hybridization and transposon control.</title>
        <authorList>
            <person name="Neafsey D.E."/>
            <person name="Barker B.M."/>
            <person name="Sharpton T.J."/>
            <person name="Stajich J.E."/>
            <person name="Park D.J."/>
            <person name="Whiston E."/>
            <person name="Hung C.-Y."/>
            <person name="McMahan C."/>
            <person name="White J."/>
            <person name="Sykes S."/>
            <person name="Heiman D."/>
            <person name="Young S."/>
            <person name="Zeng Q."/>
            <person name="Abouelleil A."/>
            <person name="Aftuck L."/>
            <person name="Bessette D."/>
            <person name="Brown A."/>
            <person name="FitzGerald M."/>
            <person name="Lui A."/>
            <person name="Macdonald J.P."/>
            <person name="Priest M."/>
            <person name="Orbach M.J."/>
            <person name="Galgiani J.N."/>
            <person name="Kirkland T.N."/>
            <person name="Cole G.T."/>
            <person name="Birren B.W."/>
            <person name="Henn M.R."/>
            <person name="Taylor J.W."/>
            <person name="Rounsley S.D."/>
        </authorList>
    </citation>
    <scope>NUCLEOTIDE SEQUENCE [LARGE SCALE GENOMIC DNA]</scope>
    <source>
        <strain evidence="11">RMSCC 3488</strain>
    </source>
</reference>
<protein>
    <submittedName>
        <fullName evidence="10">Pisatin demethylase</fullName>
    </submittedName>
</protein>
<dbReference type="Proteomes" id="UP000054567">
    <property type="component" value="Unassembled WGS sequence"/>
</dbReference>
<dbReference type="OrthoDB" id="3934656at2759"/>
<keyword evidence="6 8" id="KW-0408">Iron</keyword>
<dbReference type="VEuPathDB" id="FungiDB:CPAG_06746"/>
<dbReference type="PROSITE" id="PS00086">
    <property type="entry name" value="CYTOCHROME_P450"/>
    <property type="match status" value="1"/>
</dbReference>
<dbReference type="GO" id="GO:0004497">
    <property type="term" value="F:monooxygenase activity"/>
    <property type="evidence" value="ECO:0007669"/>
    <property type="project" value="UniProtKB-KW"/>
</dbReference>
<dbReference type="GO" id="GO:0032259">
    <property type="term" value="P:methylation"/>
    <property type="evidence" value="ECO:0007669"/>
    <property type="project" value="UniProtKB-KW"/>
</dbReference>
<feature type="binding site" description="axial binding residue" evidence="8">
    <location>
        <position position="447"/>
    </location>
    <ligand>
        <name>heme</name>
        <dbReference type="ChEBI" id="CHEBI:30413"/>
    </ligand>
    <ligandPart>
        <name>Fe</name>
        <dbReference type="ChEBI" id="CHEBI:18248"/>
    </ligandPart>
</feature>
<evidence type="ECO:0000256" key="5">
    <source>
        <dbReference type="ARBA" id="ARBA00023002"/>
    </source>
</evidence>
<dbReference type="InterPro" id="IPR036396">
    <property type="entry name" value="Cyt_P450_sf"/>
</dbReference>
<dbReference type="EMBL" id="DS268112">
    <property type="protein sequence ID" value="KMM70434.1"/>
    <property type="molecule type" value="Genomic_DNA"/>
</dbReference>
<keyword evidence="10" id="KW-0489">Methyltransferase</keyword>
<keyword evidence="5 9" id="KW-0560">Oxidoreductase</keyword>
<evidence type="ECO:0000256" key="6">
    <source>
        <dbReference type="ARBA" id="ARBA00023004"/>
    </source>
</evidence>
<dbReference type="GO" id="GO:0020037">
    <property type="term" value="F:heme binding"/>
    <property type="evidence" value="ECO:0007669"/>
    <property type="project" value="InterPro"/>
</dbReference>
<reference evidence="11" key="2">
    <citation type="journal article" date="2009" name="Genome Res.">
        <title>Comparative genomic analyses of the human fungal pathogens Coccidioides and their relatives.</title>
        <authorList>
            <person name="Sharpton T.J."/>
            <person name="Stajich J.E."/>
            <person name="Rounsley S.D."/>
            <person name="Gardner M.J."/>
            <person name="Wortman J.R."/>
            <person name="Jordar V.S."/>
            <person name="Maiti R."/>
            <person name="Kodira C.D."/>
            <person name="Neafsey D.E."/>
            <person name="Zeng Q."/>
            <person name="Hung C.-Y."/>
            <person name="McMahan C."/>
            <person name="Muszewska A."/>
            <person name="Grynberg M."/>
            <person name="Mandel M.A."/>
            <person name="Kellner E.M."/>
            <person name="Barker B.M."/>
            <person name="Galgiani J.N."/>
            <person name="Orbach M.J."/>
            <person name="Kirkland T.N."/>
            <person name="Cole G.T."/>
            <person name="Henn M.R."/>
            <person name="Birren B.W."/>
            <person name="Taylor J.W."/>
        </authorList>
    </citation>
    <scope>NUCLEOTIDE SEQUENCE [LARGE SCALE GENOMIC DNA]</scope>
    <source>
        <strain evidence="11">RMSCC 3488</strain>
    </source>
</reference>
<accession>A0A0J6FND2</accession>
<dbReference type="GO" id="GO:0008168">
    <property type="term" value="F:methyltransferase activity"/>
    <property type="evidence" value="ECO:0007669"/>
    <property type="project" value="UniProtKB-KW"/>
</dbReference>
<comment type="cofactor">
    <cofactor evidence="1 8">
        <name>heme</name>
        <dbReference type="ChEBI" id="CHEBI:30413"/>
    </cofactor>
</comment>
<dbReference type="InterPro" id="IPR017972">
    <property type="entry name" value="Cyt_P450_CS"/>
</dbReference>
<sequence length="501" mass="56797">MLGLSSMILGAFLCFIALRFLLSITSALFSRNRSISGPFLARFTRFWYLREIHRGHFEKVNIELHRRHGKIVRIAPNEYSVDDPEAVRTVYGPGSKFRKADWYAGWAHPDPSRFTLFTDRNSKRHAAERRKVSAAYSLSTLVSYEGFVDDCVGIFDQRLRGFADQKLGINFGHWLQCFAFDVIGEITFSKRFGFLDAGEDVGEIMESINNKMAYSTMVGVYPKIHPPLFRLLSFFRGSKATGEEYNVRFALDNISERKTRFTTVPSNGPTDFLTKFLEAHSADPEKFTNYNILMGCLTNIVAGSDTTSISLSSIMYNLCRNHDALAKLRSEIDNMTAEGRLSNPVTFKETQNMPYLQAVIKEGLRMHPATGLPLARVVPDGGVTLAGRYFEAGTVVGINSWVAHMNTSVFGADAHLFRPDRWLTTDTAQLSKMDHYFLPFGLGSRTCLGKNISLLEMSKLVPQLVRNFDFELVNPEKELETRNMWFVKQMDFFCRVSSRAT</sequence>
<evidence type="ECO:0000256" key="7">
    <source>
        <dbReference type="ARBA" id="ARBA00023033"/>
    </source>
</evidence>
<dbReference type="SUPFAM" id="SSF48264">
    <property type="entry name" value="Cytochrome P450"/>
    <property type="match status" value="1"/>
</dbReference>
<dbReference type="InterPro" id="IPR002401">
    <property type="entry name" value="Cyt_P450_E_grp-I"/>
</dbReference>
<evidence type="ECO:0000256" key="9">
    <source>
        <dbReference type="RuleBase" id="RU000461"/>
    </source>
</evidence>
<dbReference type="InterPro" id="IPR050121">
    <property type="entry name" value="Cytochrome_P450_monoxygenase"/>
</dbReference>
<keyword evidence="7 9" id="KW-0503">Monooxygenase</keyword>
<comment type="similarity">
    <text evidence="2 9">Belongs to the cytochrome P450 family.</text>
</comment>
<gene>
    <name evidence="10" type="ORF">CPAG_06746</name>
</gene>
<keyword evidence="10" id="KW-0808">Transferase</keyword>
<dbReference type="PANTHER" id="PTHR24305:SF190">
    <property type="entry name" value="P450, PUTATIVE (EUROFUNG)-RELATED"/>
    <property type="match status" value="1"/>
</dbReference>
<dbReference type="AlphaFoldDB" id="A0A0J6FND2"/>
<proteinExistence type="inferred from homology"/>